<protein>
    <submittedName>
        <fullName evidence="1">Uncharacterized protein</fullName>
    </submittedName>
</protein>
<reference evidence="2" key="1">
    <citation type="submission" date="2016-10" db="EMBL/GenBank/DDBJ databases">
        <authorList>
            <person name="Varghese N."/>
            <person name="Submissions S."/>
        </authorList>
    </citation>
    <scope>NUCLEOTIDE SEQUENCE [LARGE SCALE GENOMIC DNA]</scope>
    <source>
        <strain evidence="2">KCTC 32247</strain>
    </source>
</reference>
<proteinExistence type="predicted"/>
<gene>
    <name evidence="1" type="ORF">SAMN05216221_0628</name>
</gene>
<organism evidence="1 2">
    <name type="scientific">Pseudomonas oryzae</name>
    <dbReference type="NCBI Taxonomy" id="1392877"/>
    <lineage>
        <taxon>Bacteria</taxon>
        <taxon>Pseudomonadati</taxon>
        <taxon>Pseudomonadota</taxon>
        <taxon>Gammaproteobacteria</taxon>
        <taxon>Pseudomonadales</taxon>
        <taxon>Pseudomonadaceae</taxon>
        <taxon>Pseudomonas</taxon>
    </lineage>
</organism>
<dbReference type="Proteomes" id="UP000243359">
    <property type="component" value="Chromosome I"/>
</dbReference>
<name>A0A1H1MVX1_9PSED</name>
<dbReference type="RefSeq" id="WP_090347569.1">
    <property type="nucleotide sequence ID" value="NZ_LT629751.1"/>
</dbReference>
<dbReference type="AlphaFoldDB" id="A0A1H1MVX1"/>
<accession>A0A1H1MVX1</accession>
<dbReference type="EMBL" id="LT629751">
    <property type="protein sequence ID" value="SDR90886.1"/>
    <property type="molecule type" value="Genomic_DNA"/>
</dbReference>
<sequence>MPTVNSDAQPSANADKVRTVFASFDFSRQPAPTPLDQVLHELLAPYLANEPGPDASGCLALLPVQTGLGKTHSSLGLLIEQMLAQVQRRIEDPSASVWRLIYITDSIDNTRHARDKLLELIDAQTVDGQLRFSTEQRAWLKAQVLYLPSQANQLESCSDELVHELVERFAGADRKLLAQWAEFRRLSLMARERRELASALRDNLQERAQAIHKTLLKEIQTCLLERQRRGEPLTSSREQTLLDQFLPAERLRRGEAHVLFMTTSKYLHGCDHALGKYQPLLDLQGQLLLIDEIDRQSGEILKLLVRRKAVDLIEVMRTLHANLGVHHLDNGPLYRDIARRFDELAADLRTFAEEWHLDCAYDVENLEELQGPLSLFSDRSYTHVHSLKHAFSRLQHDEERQKNLIQVLERADGELLPLDEDAFSRFLNGADQLFQRFIRLMEVAVYQRQANARHSEAEGARERYLDSQRQQVIGSILSHYNLRGLIEPVREALASHALSPTRQTQAREQRSYHGRGFKFIEVRRHADSQDTVAAQLSGLRCSPSGWLAELVEGGAVVLGISATAEAQTVVHNFDLHYLAQRLGSALRRVDGAQRQRLHEHYQQRRDYADRVRLEVAFHSADEVWLYDQLLLWRRVRNPGLELDRLLGGEEDCTYQRQQLSKLLLALQRFAASPDNRYLLVLRNSFRSLQNDELRAFVEDCLQRWSPARRVRVFHEVNAGALRADVYDQVLEVLHHTLDKVVVFSSYNTMGTGKNPDYRVGQPADRETLVWVGTGEADFRAADIDALYLEKPTHLLPGDETAPDSERLIRLHCTLALQERDELSVREARHWIRRLLRNDTRQLLGDYYQTRDYPAAVWRIVEQAVGRTARTACKRRQILLLADAELRELLAADDRDPRLLSHEYLALRERAGTPSTQQRAALQERRCLNLAVRHTENSRQYIRSLLKHLYQGDEATIAAWEGLRRQVLTQPALAAEPVEQALLYLQLPGESAEGYAFSGNPEHAVADLCFFSGLKRPREVSARAAGLPVLMANRQVREHFIANDFACHWPASPWLLNPLVFQAIYQGAVGEQAARAVLEAQGLQWQPLPAEHYERFDALVEYRGQRVLLDVKHWRGAQDSEAQELEAWTAKIRRVGAALGVRKVIYLRVLGPAGQSVRFCDEQFRGCPPEQATVMDWPALLDERTGQLLEDNLIEFLTWLEANA</sequence>
<evidence type="ECO:0000313" key="2">
    <source>
        <dbReference type="Proteomes" id="UP000243359"/>
    </source>
</evidence>
<evidence type="ECO:0000313" key="1">
    <source>
        <dbReference type="EMBL" id="SDR90886.1"/>
    </source>
</evidence>
<keyword evidence="2" id="KW-1185">Reference proteome</keyword>
<dbReference type="OrthoDB" id="6372157at2"/>